<dbReference type="PRINTS" id="PR00385">
    <property type="entry name" value="P450"/>
</dbReference>
<keyword evidence="10 13" id="KW-0408">Iron</keyword>
<dbReference type="SUPFAM" id="SSF48264">
    <property type="entry name" value="Cytochrome P450"/>
    <property type="match status" value="1"/>
</dbReference>
<sequence length="489" mass="54836">MVVYALVATFLPVIWVLHRIFAIPAHLRHLPTVPLWPWVWSYLTAKPDSYRCQRFLLPMRDERGEGLIFHHILMNHGKFVKDYPDNDTMFIQLIGTHSVGLATGDDWKRQAPIVKQAFSLPVPIPAFVALVRSAIDVVKHTTTVTHDQGQGQEDAPTHTVRWSELAQRIALDGLGIGLIGHNFDAVRTRSSFVEDYNKLMPALASPPYVLFPRLERLLPRPEVRARMDRFVGSLVHLLHAKRDNPGDDIMTFLLNNKELSEVELRDNMVTLFIAGHDTTAGAMASFMYFLAKRPEIQQACRSEVLRVLGPTADPTQAILGPDSLPYLHACIHETMRINPPASFVVSRAAQTDVVLDRYLVPAGTPLVPNIHAMHHSARVWDEPEVFHPERFLDANGGAADLRAGATSSSSGGWMPFVTGPRKCPAQNFALYEMRTIAAMFLREFEWTLPKGSIHENGIQNSFFAFSLSMPYDLDITFRPLRQEGESGAA</sequence>
<dbReference type="GO" id="GO:0020037">
    <property type="term" value="F:heme binding"/>
    <property type="evidence" value="ECO:0007669"/>
    <property type="project" value="InterPro"/>
</dbReference>
<evidence type="ECO:0000256" key="11">
    <source>
        <dbReference type="ARBA" id="ARBA00023033"/>
    </source>
</evidence>
<dbReference type="GO" id="GO:0016020">
    <property type="term" value="C:membrane"/>
    <property type="evidence" value="ECO:0007669"/>
    <property type="project" value="UniProtKB-SubCell"/>
</dbReference>
<evidence type="ECO:0000256" key="13">
    <source>
        <dbReference type="PIRSR" id="PIRSR602401-1"/>
    </source>
</evidence>
<dbReference type="GeneID" id="19208295"/>
<keyword evidence="6" id="KW-0812">Transmembrane</keyword>
<keyword evidence="7 13" id="KW-0479">Metal-binding</keyword>
<keyword evidence="11" id="KW-0503">Monooxygenase</keyword>
<keyword evidence="9" id="KW-0560">Oxidoreductase</keyword>
<evidence type="ECO:0000313" key="14">
    <source>
        <dbReference type="EMBL" id="EIW76825.1"/>
    </source>
</evidence>
<evidence type="ECO:0000256" key="7">
    <source>
        <dbReference type="ARBA" id="ARBA00022723"/>
    </source>
</evidence>
<dbReference type="RefSeq" id="XP_007772877.1">
    <property type="nucleotide sequence ID" value="XM_007774687.1"/>
</dbReference>
<evidence type="ECO:0000256" key="10">
    <source>
        <dbReference type="ARBA" id="ARBA00023004"/>
    </source>
</evidence>
<evidence type="ECO:0000256" key="4">
    <source>
        <dbReference type="ARBA" id="ARBA00010617"/>
    </source>
</evidence>
<evidence type="ECO:0000256" key="8">
    <source>
        <dbReference type="ARBA" id="ARBA00022989"/>
    </source>
</evidence>
<comment type="pathway">
    <text evidence="3">Secondary metabolite biosynthesis; terpenoid biosynthesis.</text>
</comment>
<protein>
    <submittedName>
        <fullName evidence="14">Cytochrome P450</fullName>
    </submittedName>
</protein>
<comment type="similarity">
    <text evidence="4">Belongs to the cytochrome P450 family.</text>
</comment>
<dbReference type="PRINTS" id="PR00463">
    <property type="entry name" value="EP450I"/>
</dbReference>
<dbReference type="Gene3D" id="1.10.630.10">
    <property type="entry name" value="Cytochrome P450"/>
    <property type="match status" value="1"/>
</dbReference>
<evidence type="ECO:0000313" key="15">
    <source>
        <dbReference type="Proteomes" id="UP000053558"/>
    </source>
</evidence>
<keyword evidence="5 13" id="KW-0349">Heme</keyword>
<dbReference type="GO" id="GO:0016705">
    <property type="term" value="F:oxidoreductase activity, acting on paired donors, with incorporation or reduction of molecular oxygen"/>
    <property type="evidence" value="ECO:0007669"/>
    <property type="project" value="InterPro"/>
</dbReference>
<evidence type="ECO:0000256" key="3">
    <source>
        <dbReference type="ARBA" id="ARBA00004721"/>
    </source>
</evidence>
<evidence type="ECO:0000256" key="12">
    <source>
        <dbReference type="ARBA" id="ARBA00023136"/>
    </source>
</evidence>
<name>A0A5M3MDY7_CONPW</name>
<dbReference type="PANTHER" id="PTHR24305:SF166">
    <property type="entry name" value="CYTOCHROME P450 12A4, MITOCHONDRIAL-RELATED"/>
    <property type="match status" value="1"/>
</dbReference>
<dbReference type="EMBL" id="JH711585">
    <property type="protein sequence ID" value="EIW76825.1"/>
    <property type="molecule type" value="Genomic_DNA"/>
</dbReference>
<dbReference type="InterPro" id="IPR002401">
    <property type="entry name" value="Cyt_P450_E_grp-I"/>
</dbReference>
<comment type="cofactor">
    <cofactor evidence="1 13">
        <name>heme</name>
        <dbReference type="ChEBI" id="CHEBI:30413"/>
    </cofactor>
</comment>
<evidence type="ECO:0000256" key="2">
    <source>
        <dbReference type="ARBA" id="ARBA00004370"/>
    </source>
</evidence>
<feature type="binding site" description="axial binding residue" evidence="13">
    <location>
        <position position="423"/>
    </location>
    <ligand>
        <name>heme</name>
        <dbReference type="ChEBI" id="CHEBI:30413"/>
    </ligand>
    <ligandPart>
        <name>Fe</name>
        <dbReference type="ChEBI" id="CHEBI:18248"/>
    </ligandPart>
</feature>
<dbReference type="GO" id="GO:0004497">
    <property type="term" value="F:monooxygenase activity"/>
    <property type="evidence" value="ECO:0007669"/>
    <property type="project" value="UniProtKB-KW"/>
</dbReference>
<dbReference type="InterPro" id="IPR001128">
    <property type="entry name" value="Cyt_P450"/>
</dbReference>
<accession>A0A5M3MDY7</accession>
<evidence type="ECO:0000256" key="1">
    <source>
        <dbReference type="ARBA" id="ARBA00001971"/>
    </source>
</evidence>
<keyword evidence="15" id="KW-1185">Reference proteome</keyword>
<dbReference type="GO" id="GO:0005506">
    <property type="term" value="F:iron ion binding"/>
    <property type="evidence" value="ECO:0007669"/>
    <property type="project" value="InterPro"/>
</dbReference>
<dbReference type="PANTHER" id="PTHR24305">
    <property type="entry name" value="CYTOCHROME P450"/>
    <property type="match status" value="1"/>
</dbReference>
<keyword evidence="12" id="KW-0472">Membrane</keyword>
<dbReference type="AlphaFoldDB" id="A0A5M3MDY7"/>
<gene>
    <name evidence="14" type="ORF">CONPUDRAFT_63361</name>
</gene>
<proteinExistence type="inferred from homology"/>
<dbReference type="InterPro" id="IPR050121">
    <property type="entry name" value="Cytochrome_P450_monoxygenase"/>
</dbReference>
<dbReference type="Proteomes" id="UP000053558">
    <property type="component" value="Unassembled WGS sequence"/>
</dbReference>
<dbReference type="OMA" id="EIMEEWI"/>
<dbReference type="InterPro" id="IPR036396">
    <property type="entry name" value="Cyt_P450_sf"/>
</dbReference>
<comment type="caution">
    <text evidence="14">The sequence shown here is derived from an EMBL/GenBank/DDBJ whole genome shotgun (WGS) entry which is preliminary data.</text>
</comment>
<keyword evidence="8" id="KW-1133">Transmembrane helix</keyword>
<evidence type="ECO:0000256" key="5">
    <source>
        <dbReference type="ARBA" id="ARBA00022617"/>
    </source>
</evidence>
<evidence type="ECO:0000256" key="6">
    <source>
        <dbReference type="ARBA" id="ARBA00022692"/>
    </source>
</evidence>
<reference evidence="15" key="1">
    <citation type="journal article" date="2012" name="Science">
        <title>The Paleozoic origin of enzymatic lignin decomposition reconstructed from 31 fungal genomes.</title>
        <authorList>
            <person name="Floudas D."/>
            <person name="Binder M."/>
            <person name="Riley R."/>
            <person name="Barry K."/>
            <person name="Blanchette R.A."/>
            <person name="Henrissat B."/>
            <person name="Martinez A.T."/>
            <person name="Otillar R."/>
            <person name="Spatafora J.W."/>
            <person name="Yadav J.S."/>
            <person name="Aerts A."/>
            <person name="Benoit I."/>
            <person name="Boyd A."/>
            <person name="Carlson A."/>
            <person name="Copeland A."/>
            <person name="Coutinho P.M."/>
            <person name="de Vries R.P."/>
            <person name="Ferreira P."/>
            <person name="Findley K."/>
            <person name="Foster B."/>
            <person name="Gaskell J."/>
            <person name="Glotzer D."/>
            <person name="Gorecki P."/>
            <person name="Heitman J."/>
            <person name="Hesse C."/>
            <person name="Hori C."/>
            <person name="Igarashi K."/>
            <person name="Jurgens J.A."/>
            <person name="Kallen N."/>
            <person name="Kersten P."/>
            <person name="Kohler A."/>
            <person name="Kuees U."/>
            <person name="Kumar T.K.A."/>
            <person name="Kuo A."/>
            <person name="LaButti K."/>
            <person name="Larrondo L.F."/>
            <person name="Lindquist E."/>
            <person name="Ling A."/>
            <person name="Lombard V."/>
            <person name="Lucas S."/>
            <person name="Lundell T."/>
            <person name="Martin R."/>
            <person name="McLaughlin D.J."/>
            <person name="Morgenstern I."/>
            <person name="Morin E."/>
            <person name="Murat C."/>
            <person name="Nagy L.G."/>
            <person name="Nolan M."/>
            <person name="Ohm R.A."/>
            <person name="Patyshakuliyeva A."/>
            <person name="Rokas A."/>
            <person name="Ruiz-Duenas F.J."/>
            <person name="Sabat G."/>
            <person name="Salamov A."/>
            <person name="Samejima M."/>
            <person name="Schmutz J."/>
            <person name="Slot J.C."/>
            <person name="St John F."/>
            <person name="Stenlid J."/>
            <person name="Sun H."/>
            <person name="Sun S."/>
            <person name="Syed K."/>
            <person name="Tsang A."/>
            <person name="Wiebenga A."/>
            <person name="Young D."/>
            <person name="Pisabarro A."/>
            <person name="Eastwood D.C."/>
            <person name="Martin F."/>
            <person name="Cullen D."/>
            <person name="Grigoriev I.V."/>
            <person name="Hibbett D.S."/>
        </authorList>
    </citation>
    <scope>NUCLEOTIDE SEQUENCE [LARGE SCALE GENOMIC DNA]</scope>
    <source>
        <strain evidence="15">RWD-64-598 SS2</strain>
    </source>
</reference>
<comment type="subcellular location">
    <subcellularLocation>
        <location evidence="2">Membrane</location>
    </subcellularLocation>
</comment>
<dbReference type="KEGG" id="cput:CONPUDRAFT_63361"/>
<organism evidence="14 15">
    <name type="scientific">Coniophora puteana (strain RWD-64-598)</name>
    <name type="common">Brown rot fungus</name>
    <dbReference type="NCBI Taxonomy" id="741705"/>
    <lineage>
        <taxon>Eukaryota</taxon>
        <taxon>Fungi</taxon>
        <taxon>Dikarya</taxon>
        <taxon>Basidiomycota</taxon>
        <taxon>Agaricomycotina</taxon>
        <taxon>Agaricomycetes</taxon>
        <taxon>Agaricomycetidae</taxon>
        <taxon>Boletales</taxon>
        <taxon>Coniophorineae</taxon>
        <taxon>Coniophoraceae</taxon>
        <taxon>Coniophora</taxon>
    </lineage>
</organism>
<dbReference type="OrthoDB" id="1470350at2759"/>
<dbReference type="Pfam" id="PF00067">
    <property type="entry name" value="p450"/>
    <property type="match status" value="1"/>
</dbReference>
<evidence type="ECO:0000256" key="9">
    <source>
        <dbReference type="ARBA" id="ARBA00023002"/>
    </source>
</evidence>